<evidence type="ECO:0000256" key="8">
    <source>
        <dbReference type="PIRSR" id="PIRSR000524-50"/>
    </source>
</evidence>
<evidence type="ECO:0000256" key="5">
    <source>
        <dbReference type="ARBA" id="ARBA00022679"/>
    </source>
</evidence>
<dbReference type="InterPro" id="IPR015424">
    <property type="entry name" value="PyrdxlP-dep_Trfase"/>
</dbReference>
<accession>A0A0J9X548</accession>
<dbReference type="GO" id="GO:0019265">
    <property type="term" value="P:glycine biosynthetic process, by transamination of glyoxylate"/>
    <property type="evidence" value="ECO:0007669"/>
    <property type="project" value="TreeGrafter"/>
</dbReference>
<dbReference type="STRING" id="1173061.A0A0J9X548"/>
<feature type="binding site" evidence="7">
    <location>
        <position position="398"/>
    </location>
    <ligand>
        <name>substrate</name>
    </ligand>
</feature>
<comment type="caution">
    <text evidence="12">The sequence shown here is derived from an EMBL/GenBank/DDBJ whole genome shotgun (WGS) entry which is preliminary data.</text>
</comment>
<dbReference type="PANTHER" id="PTHR21152:SF24">
    <property type="entry name" value="ALANINE--GLYOXYLATE AMINOTRANSFERASE 1"/>
    <property type="match status" value="1"/>
</dbReference>
<dbReference type="PROSITE" id="PS00595">
    <property type="entry name" value="AA_TRANSFER_CLASS_5"/>
    <property type="match status" value="1"/>
</dbReference>
<evidence type="ECO:0000256" key="6">
    <source>
        <dbReference type="ARBA" id="ARBA00022898"/>
    </source>
</evidence>
<dbReference type="Gene3D" id="3.40.640.10">
    <property type="entry name" value="Type I PLP-dependent aspartate aminotransferase-like (Major domain)"/>
    <property type="match status" value="1"/>
</dbReference>
<dbReference type="InterPro" id="IPR024169">
    <property type="entry name" value="SP_NH2Trfase/AEP_transaminase"/>
</dbReference>
<proteinExistence type="inferred from homology"/>
<dbReference type="InterPro" id="IPR020578">
    <property type="entry name" value="Aminotrans_V_PyrdxlP_BS"/>
</dbReference>
<name>A0A0J9X548_GEOCN</name>
<evidence type="ECO:0000256" key="7">
    <source>
        <dbReference type="PIRSR" id="PIRSR000524-1"/>
    </source>
</evidence>
<dbReference type="Gene3D" id="3.90.1150.10">
    <property type="entry name" value="Aspartate Aminotransferase, domain 1"/>
    <property type="match status" value="1"/>
</dbReference>
<keyword evidence="13" id="KW-1185">Reference proteome</keyword>
<dbReference type="GO" id="GO:0008453">
    <property type="term" value="F:alanine-glyoxylate transaminase activity"/>
    <property type="evidence" value="ECO:0007669"/>
    <property type="project" value="UniProtKB-EC"/>
</dbReference>
<dbReference type="Pfam" id="PF00266">
    <property type="entry name" value="Aminotran_5"/>
    <property type="match status" value="1"/>
</dbReference>
<evidence type="ECO:0000256" key="4">
    <source>
        <dbReference type="ARBA" id="ARBA00022576"/>
    </source>
</evidence>
<organism evidence="12 13">
    <name type="scientific">Geotrichum candidum</name>
    <name type="common">Oospora lactis</name>
    <name type="synonym">Dipodascus geotrichum</name>
    <dbReference type="NCBI Taxonomy" id="1173061"/>
    <lineage>
        <taxon>Eukaryota</taxon>
        <taxon>Fungi</taxon>
        <taxon>Dikarya</taxon>
        <taxon>Ascomycota</taxon>
        <taxon>Saccharomycotina</taxon>
        <taxon>Dipodascomycetes</taxon>
        <taxon>Dipodascales</taxon>
        <taxon>Dipodascaceae</taxon>
        <taxon>Geotrichum</taxon>
    </lineage>
</organism>
<evidence type="ECO:0000256" key="10">
    <source>
        <dbReference type="RuleBase" id="RU004504"/>
    </source>
</evidence>
<dbReference type="AlphaFoldDB" id="A0A0J9X548"/>
<dbReference type="InterPro" id="IPR015421">
    <property type="entry name" value="PyrdxlP-dep_Trfase_major"/>
</dbReference>
<evidence type="ECO:0000256" key="9">
    <source>
        <dbReference type="RuleBase" id="RU004075"/>
    </source>
</evidence>
<dbReference type="GO" id="GO:0005777">
    <property type="term" value="C:peroxisome"/>
    <property type="evidence" value="ECO:0007669"/>
    <property type="project" value="TreeGrafter"/>
</dbReference>
<dbReference type="PANTHER" id="PTHR21152">
    <property type="entry name" value="AMINOTRANSFERASE CLASS V"/>
    <property type="match status" value="1"/>
</dbReference>
<dbReference type="OrthoDB" id="7403325at2759"/>
<dbReference type="PIRSF" id="PIRSF000524">
    <property type="entry name" value="SPT"/>
    <property type="match status" value="1"/>
</dbReference>
<evidence type="ECO:0000313" key="13">
    <source>
        <dbReference type="Proteomes" id="UP000242525"/>
    </source>
</evidence>
<comment type="similarity">
    <text evidence="2 9">Belongs to the class-V pyridoxal-phosphate-dependent aminotransferase family.</text>
</comment>
<evidence type="ECO:0000313" key="12">
    <source>
        <dbReference type="EMBL" id="CDO52263.1"/>
    </source>
</evidence>
<dbReference type="FunFam" id="3.90.1150.10:FF:000049">
    <property type="entry name" value="Alanine-glyoxylate aminotransferase 1"/>
    <property type="match status" value="1"/>
</dbReference>
<keyword evidence="4 12" id="KW-0032">Aminotransferase</keyword>
<reference evidence="12" key="1">
    <citation type="submission" date="2014-03" db="EMBL/GenBank/DDBJ databases">
        <authorList>
            <person name="Casaregola S."/>
        </authorList>
    </citation>
    <scope>NUCLEOTIDE SEQUENCE [LARGE SCALE GENOMIC DNA]</scope>
    <source>
        <strain evidence="12">CLIB 918</strain>
    </source>
</reference>
<feature type="modified residue" description="N6-(pyridoxal phosphate)lysine" evidence="8">
    <location>
        <position position="244"/>
    </location>
</feature>
<evidence type="ECO:0000256" key="2">
    <source>
        <dbReference type="ARBA" id="ARBA00009236"/>
    </source>
</evidence>
<dbReference type="SUPFAM" id="SSF53383">
    <property type="entry name" value="PLP-dependent transferases"/>
    <property type="match status" value="1"/>
</dbReference>
<comment type="cofactor">
    <cofactor evidence="1 8 10">
        <name>pyridoxal 5'-phosphate</name>
        <dbReference type="ChEBI" id="CHEBI:597326"/>
    </cofactor>
</comment>
<evidence type="ECO:0000259" key="11">
    <source>
        <dbReference type="Pfam" id="PF00266"/>
    </source>
</evidence>
<evidence type="ECO:0000256" key="1">
    <source>
        <dbReference type="ARBA" id="ARBA00001933"/>
    </source>
</evidence>
<evidence type="ECO:0000256" key="3">
    <source>
        <dbReference type="ARBA" id="ARBA00013049"/>
    </source>
</evidence>
<protein>
    <recommendedName>
        <fullName evidence="3">alanine--glyoxylate transaminase</fullName>
        <ecNumber evidence="3">2.6.1.44</ecNumber>
    </recommendedName>
</protein>
<dbReference type="GO" id="GO:0004760">
    <property type="term" value="F:L-serine-pyruvate transaminase activity"/>
    <property type="evidence" value="ECO:0007669"/>
    <property type="project" value="TreeGrafter"/>
</dbReference>
<dbReference type="Proteomes" id="UP000242525">
    <property type="component" value="Unassembled WGS sequence"/>
</dbReference>
<keyword evidence="5" id="KW-0808">Transferase</keyword>
<keyword evidence="6 8" id="KW-0663">Pyridoxal phosphate</keyword>
<sequence>MTSTNLTRATSRLAAFSRQMCSSVSESVIDTAVPAHAARQPYTFSQAQQPAHPLTMIPGPIEFDDEVLAAMAHPAQAHTSPAFIKTFQETLGLVRNLFYSSDPTAQGFVVAGSGTLGWDFVGANLIEAGDNALVLNTGFFSDSFTQALTTYGANVDEVGTKLVGDSISLKDVEAKLRSRKYKIVTITHVDTSTGVLSDIEAIARLVKSISPETLVVVDGVCSVAVEAIKFDDWKLDFVLTASQKGVGAPSGLSIFFASAQALQAVTDRKTPVGSFFASIPRWLPIMKAYESGNPAYFATPPVQNVYSLRASLRQFAFSKAAMDNRFASHVAASNVMKDAIAQIGLKTVSLHRESSAHGMTAVYLPEGITNAQLLPLVAKKGVVLAGGLHKQIAAKYFRIGHMGISAVYPSTGHVEKVIDAISESLHELGYKQ</sequence>
<dbReference type="EMBL" id="CCBN010000002">
    <property type="protein sequence ID" value="CDO52263.1"/>
    <property type="molecule type" value="Genomic_DNA"/>
</dbReference>
<dbReference type="FunFam" id="3.40.640.10:FF:000027">
    <property type="entry name" value="Serine--pyruvate aminotransferase, mitochondrial"/>
    <property type="match status" value="1"/>
</dbReference>
<feature type="domain" description="Aminotransferase class V" evidence="11">
    <location>
        <begin position="70"/>
        <end position="393"/>
    </location>
</feature>
<dbReference type="InterPro" id="IPR000192">
    <property type="entry name" value="Aminotrans_V_dom"/>
</dbReference>
<dbReference type="EC" id="2.6.1.44" evidence="3"/>
<dbReference type="InterPro" id="IPR015422">
    <property type="entry name" value="PyrdxlP-dep_Trfase_small"/>
</dbReference>
<gene>
    <name evidence="12" type="ORF">BN980_GECA02s08254g</name>
</gene>